<dbReference type="Proteomes" id="UP000294832">
    <property type="component" value="Unassembled WGS sequence"/>
</dbReference>
<dbReference type="GO" id="GO:0140359">
    <property type="term" value="F:ABC-type transporter activity"/>
    <property type="evidence" value="ECO:0007669"/>
    <property type="project" value="InterPro"/>
</dbReference>
<evidence type="ECO:0000313" key="10">
    <source>
        <dbReference type="EMBL" id="TCN83046.1"/>
    </source>
</evidence>
<keyword evidence="11" id="KW-1185">Reference proteome</keyword>
<dbReference type="PANTHER" id="PTHR30294">
    <property type="entry name" value="MEMBRANE COMPONENT OF ABC TRANSPORTER YHHJ-RELATED"/>
    <property type="match status" value="1"/>
</dbReference>
<dbReference type="EMBL" id="SLWF01000016">
    <property type="protein sequence ID" value="TCN83046.1"/>
    <property type="molecule type" value="Genomic_DNA"/>
</dbReference>
<comment type="subcellular location">
    <subcellularLocation>
        <location evidence="1">Cell membrane</location>
        <topology evidence="1">Multi-pass membrane protein</topology>
    </subcellularLocation>
</comment>
<dbReference type="AlphaFoldDB" id="A0A4R2FJZ0"/>
<evidence type="ECO:0000256" key="2">
    <source>
        <dbReference type="ARBA" id="ARBA00022475"/>
    </source>
</evidence>
<reference evidence="10 11" key="1">
    <citation type="submission" date="2019-03" db="EMBL/GenBank/DDBJ databases">
        <title>Freshwater and sediment microbial communities from various areas in North America, analyzing microbe dynamics in response to fracking.</title>
        <authorList>
            <person name="Lamendella R."/>
        </authorList>
    </citation>
    <scope>NUCLEOTIDE SEQUENCE [LARGE SCALE GENOMIC DNA]</scope>
    <source>
        <strain evidence="10 11">74A</strain>
    </source>
</reference>
<dbReference type="InterPro" id="IPR019196">
    <property type="entry name" value="ABC_transp_unknown"/>
</dbReference>
<dbReference type="OrthoDB" id="9794512at2"/>
<proteinExistence type="predicted"/>
<gene>
    <name evidence="10" type="ORF">EDC91_11625</name>
</gene>
<keyword evidence="5 7" id="KW-0472">Membrane</keyword>
<dbReference type="Pfam" id="PF09822">
    <property type="entry name" value="ABC_transp_aux"/>
    <property type="match status" value="1"/>
</dbReference>
<dbReference type="GO" id="GO:0005886">
    <property type="term" value="C:plasma membrane"/>
    <property type="evidence" value="ECO:0007669"/>
    <property type="project" value="UniProtKB-SubCell"/>
</dbReference>
<feature type="transmembrane region" description="Helical" evidence="7">
    <location>
        <begin position="56"/>
        <end position="74"/>
    </location>
</feature>
<evidence type="ECO:0000256" key="1">
    <source>
        <dbReference type="ARBA" id="ARBA00004651"/>
    </source>
</evidence>
<evidence type="ECO:0000256" key="7">
    <source>
        <dbReference type="SAM" id="Phobius"/>
    </source>
</evidence>
<keyword evidence="3 7" id="KW-0812">Transmembrane</keyword>
<evidence type="ECO:0000256" key="5">
    <source>
        <dbReference type="ARBA" id="ARBA00023136"/>
    </source>
</evidence>
<feature type="transmembrane region" description="Helical" evidence="7">
    <location>
        <begin position="133"/>
        <end position="153"/>
    </location>
</feature>
<keyword evidence="2" id="KW-1003">Cell membrane</keyword>
<keyword evidence="4 7" id="KW-1133">Transmembrane helix</keyword>
<feature type="transmembrane region" description="Helical" evidence="7">
    <location>
        <begin position="21"/>
        <end position="44"/>
    </location>
</feature>
<feature type="region of interest" description="Disordered" evidence="6">
    <location>
        <begin position="813"/>
        <end position="835"/>
    </location>
</feature>
<feature type="compositionally biased region" description="Low complexity" evidence="6">
    <location>
        <begin position="814"/>
        <end position="830"/>
    </location>
</feature>
<dbReference type="RefSeq" id="WP_133039259.1">
    <property type="nucleotide sequence ID" value="NZ_SLWF01000016.1"/>
</dbReference>
<feature type="transmembrane region" description="Helical" evidence="7">
    <location>
        <begin position="918"/>
        <end position="935"/>
    </location>
</feature>
<feature type="domain" description="ABC-type uncharacterised transport system" evidence="8">
    <location>
        <begin position="562"/>
        <end position="881"/>
    </location>
</feature>
<sequence length="953" mass="106213">MAEIRQIARKEFRGFFNSPAAFLFLGAFLAICLFVVFWVAGFFARNIADIRPLFQWMPLLMIFLVAALTMRSWSEEQRSGTLESLLTSPVTPLKLVFGKFVAMLSLVALALLLTLPLPITVSFMGPLDWGPVIGGYVASLFLAAAYIAIGLYMSSRTDNAIVALILTVVVCGLFYLIGTPQLTNLFGYETGDMLRALSTDAHFQSITRGVLDLRDLYYYLSLVGIFITLNLLRLERLRWASNPDNRHHRQWRLLCALAIINLVVANLWLTPIGWARLDMTQGQQYTLSDASKHYLQQLQEPLLIRGYFSAKTHPLLEPLVPQIKDLLQEYAVASGNKVRVEFVDPQENQKAEQEAAARYGIQPLSFETASKYSAGVMSSYFNVVIAYGDQYKVLNYQDLIEVKGRGDHLDVLLKNPEYAITNAIRNVQHKWQDGGSPFAAINGKVTFHGYMSATTQLPQPLQKLRAELDEVLKQLGKNADGKLLTQFDDPQNNSELAKTLKQQYGFAPQVMGLTDRHPFWFYMTLENGGSHVQIPLPEKLEKDALKRSIQSALQRLAPGFMKTVALVAPKPNYMQQGGASYSMLREVLSKNLRVVDEDLSDGKVSQDADFLLVMAPENLSNKALFAIDQFLMRGGSVMMATSPFAVNIGQSLTAQQQQSGLDKWLAHYGLSIAPRMVLDPRNAALPLPVERNVGGITLREVRMLPYPYFPDLRGNQLSPDNPVTAQLGQLTLNWASPVTIDSNKAGNRDISKLLTSSADSWSSASMNLVPDYRGYPSNGFKLEGKQQSYPLAVAETGSFDSFFAGKPSPLLADNSTTTTANANPPAKTQPDNSFDGVIEHSPESARLILVASNGFASDATLQLESQGLSTYYTKPLDFIQNSIDWSLEDPALLALRGRTQLARTLLGMKLEQQQYWEYLNYGLVLLGLALIWLWRRQVKISDLRRYQQILAEV</sequence>
<evidence type="ECO:0000256" key="4">
    <source>
        <dbReference type="ARBA" id="ARBA00022989"/>
    </source>
</evidence>
<dbReference type="Pfam" id="PF23357">
    <property type="entry name" value="DUF7088"/>
    <property type="match status" value="1"/>
</dbReference>
<comment type="caution">
    <text evidence="10">The sequence shown here is derived from an EMBL/GenBank/DDBJ whole genome shotgun (WGS) entry which is preliminary data.</text>
</comment>
<dbReference type="PANTHER" id="PTHR30294:SF29">
    <property type="entry name" value="MULTIDRUG ABC TRANSPORTER PERMEASE YBHS-RELATED"/>
    <property type="match status" value="1"/>
</dbReference>
<feature type="transmembrane region" description="Helical" evidence="7">
    <location>
        <begin position="253"/>
        <end position="274"/>
    </location>
</feature>
<name>A0A4R2FJZ0_9GAMM</name>
<feature type="domain" description="DUF7088" evidence="9">
    <location>
        <begin position="282"/>
        <end position="381"/>
    </location>
</feature>
<evidence type="ECO:0000313" key="11">
    <source>
        <dbReference type="Proteomes" id="UP000294832"/>
    </source>
</evidence>
<dbReference type="InterPro" id="IPR051449">
    <property type="entry name" value="ABC-2_transporter_component"/>
</dbReference>
<protein>
    <submittedName>
        <fullName evidence="10">ABC-2 type transport system permease protein</fullName>
    </submittedName>
</protein>
<dbReference type="InterPro" id="IPR055396">
    <property type="entry name" value="DUF7088"/>
</dbReference>
<feature type="transmembrane region" description="Helical" evidence="7">
    <location>
        <begin position="160"/>
        <end position="178"/>
    </location>
</feature>
<organism evidence="10 11">
    <name type="scientific">Shewanella fodinae</name>
    <dbReference type="NCBI Taxonomy" id="552357"/>
    <lineage>
        <taxon>Bacteria</taxon>
        <taxon>Pseudomonadati</taxon>
        <taxon>Pseudomonadota</taxon>
        <taxon>Gammaproteobacteria</taxon>
        <taxon>Alteromonadales</taxon>
        <taxon>Shewanellaceae</taxon>
        <taxon>Shewanella</taxon>
    </lineage>
</organism>
<dbReference type="Pfam" id="PF12679">
    <property type="entry name" value="ABC2_membrane_2"/>
    <property type="match status" value="1"/>
</dbReference>
<accession>A0A4R2FJZ0</accession>
<feature type="transmembrane region" description="Helical" evidence="7">
    <location>
        <begin position="216"/>
        <end position="232"/>
    </location>
</feature>
<feature type="transmembrane region" description="Helical" evidence="7">
    <location>
        <begin position="95"/>
        <end position="113"/>
    </location>
</feature>
<evidence type="ECO:0000256" key="6">
    <source>
        <dbReference type="SAM" id="MobiDB-lite"/>
    </source>
</evidence>
<evidence type="ECO:0000259" key="8">
    <source>
        <dbReference type="Pfam" id="PF09822"/>
    </source>
</evidence>
<evidence type="ECO:0000259" key="9">
    <source>
        <dbReference type="Pfam" id="PF23357"/>
    </source>
</evidence>
<evidence type="ECO:0000256" key="3">
    <source>
        <dbReference type="ARBA" id="ARBA00022692"/>
    </source>
</evidence>